<comment type="pathway">
    <text evidence="1 5">Carbohydrate metabolism; hexose metabolism.</text>
</comment>
<evidence type="ECO:0000256" key="1">
    <source>
        <dbReference type="ARBA" id="ARBA00005028"/>
    </source>
</evidence>
<comment type="catalytic activity">
    <reaction evidence="5">
        <text>alpha-D-glucose = beta-D-glucose</text>
        <dbReference type="Rhea" id="RHEA:10264"/>
        <dbReference type="ChEBI" id="CHEBI:15903"/>
        <dbReference type="ChEBI" id="CHEBI:17925"/>
        <dbReference type="EC" id="5.1.3.3"/>
    </reaction>
</comment>
<evidence type="ECO:0000256" key="9">
    <source>
        <dbReference type="SAM" id="SignalP"/>
    </source>
</evidence>
<dbReference type="Pfam" id="PF01263">
    <property type="entry name" value="Aldose_epim"/>
    <property type="match status" value="1"/>
</dbReference>
<dbReference type="CDD" id="cd09019">
    <property type="entry name" value="galactose_mutarotase_like"/>
    <property type="match status" value="1"/>
</dbReference>
<dbReference type="EC" id="5.1.3.3" evidence="5"/>
<keyword evidence="11" id="KW-1185">Reference proteome</keyword>
<dbReference type="PIRSF" id="PIRSF005096">
    <property type="entry name" value="GALM"/>
    <property type="match status" value="1"/>
</dbReference>
<dbReference type="GeneID" id="9621383"/>
<dbReference type="FunCoup" id="D8THZ6">
    <property type="interactions" value="1072"/>
</dbReference>
<dbReference type="GO" id="GO:0004034">
    <property type="term" value="F:aldose 1-epimerase activity"/>
    <property type="evidence" value="ECO:0007669"/>
    <property type="project" value="UniProtKB-EC"/>
</dbReference>
<dbReference type="InterPro" id="IPR015443">
    <property type="entry name" value="Aldose_1-epimerase"/>
</dbReference>
<dbReference type="NCBIfam" id="NF008277">
    <property type="entry name" value="PRK11055.1"/>
    <property type="match status" value="1"/>
</dbReference>
<dbReference type="GO" id="GO:0006006">
    <property type="term" value="P:glucose metabolic process"/>
    <property type="evidence" value="ECO:0007669"/>
    <property type="project" value="TreeGrafter"/>
</dbReference>
<dbReference type="GO" id="GO:0030246">
    <property type="term" value="F:carbohydrate binding"/>
    <property type="evidence" value="ECO:0007669"/>
    <property type="project" value="InterPro"/>
</dbReference>
<feature type="binding site" evidence="8">
    <location>
        <begin position="100"/>
        <end position="101"/>
    </location>
    <ligand>
        <name>beta-D-galactose</name>
        <dbReference type="ChEBI" id="CHEBI:27667"/>
    </ligand>
</feature>
<feature type="chain" id="PRO_5003123597" description="Aldose 1-epimerase" evidence="9">
    <location>
        <begin position="17"/>
        <end position="386"/>
    </location>
</feature>
<dbReference type="InterPro" id="IPR047215">
    <property type="entry name" value="Galactose_mutarotase-like"/>
</dbReference>
<evidence type="ECO:0000313" key="10">
    <source>
        <dbReference type="EMBL" id="EFJ52802.1"/>
    </source>
</evidence>
<evidence type="ECO:0000256" key="7">
    <source>
        <dbReference type="PIRSR" id="PIRSR005096-2"/>
    </source>
</evidence>
<dbReference type="STRING" id="3068.D8THZ6"/>
<dbReference type="InterPro" id="IPR014718">
    <property type="entry name" value="GH-type_carb-bd"/>
</dbReference>
<evidence type="ECO:0000256" key="8">
    <source>
        <dbReference type="PIRSR" id="PIRSR005096-3"/>
    </source>
</evidence>
<dbReference type="Proteomes" id="UP000001058">
    <property type="component" value="Unassembled WGS sequence"/>
</dbReference>
<dbReference type="UniPathway" id="UPA00242"/>
<dbReference type="RefSeq" id="XP_002945807.1">
    <property type="nucleotide sequence ID" value="XM_002945761.1"/>
</dbReference>
<evidence type="ECO:0000256" key="6">
    <source>
        <dbReference type="PIRSR" id="PIRSR005096-1"/>
    </source>
</evidence>
<feature type="binding site" evidence="8">
    <location>
        <begin position="201"/>
        <end position="203"/>
    </location>
    <ligand>
        <name>beta-D-galactose</name>
        <dbReference type="ChEBI" id="CHEBI:27667"/>
    </ligand>
</feature>
<dbReference type="OrthoDB" id="274691at2759"/>
<dbReference type="GO" id="GO:0033499">
    <property type="term" value="P:galactose catabolic process via UDP-galactose, Leloir pathway"/>
    <property type="evidence" value="ECO:0007669"/>
    <property type="project" value="TreeGrafter"/>
</dbReference>
<dbReference type="Gene3D" id="2.70.98.10">
    <property type="match status" value="1"/>
</dbReference>
<organism evidence="11">
    <name type="scientific">Volvox carteri f. nagariensis</name>
    <dbReference type="NCBI Taxonomy" id="3068"/>
    <lineage>
        <taxon>Eukaryota</taxon>
        <taxon>Viridiplantae</taxon>
        <taxon>Chlorophyta</taxon>
        <taxon>core chlorophytes</taxon>
        <taxon>Chlorophyceae</taxon>
        <taxon>CS clade</taxon>
        <taxon>Chlamydomonadales</taxon>
        <taxon>Volvocaceae</taxon>
        <taxon>Volvox</taxon>
    </lineage>
</organism>
<dbReference type="InterPro" id="IPR011013">
    <property type="entry name" value="Gal_mutarotase_sf_dom"/>
</dbReference>
<feature type="active site" description="Proton donor" evidence="6">
    <location>
        <position position="201"/>
    </location>
</feature>
<evidence type="ECO:0000256" key="3">
    <source>
        <dbReference type="ARBA" id="ARBA00023235"/>
    </source>
</evidence>
<name>D8THZ6_VOLCA</name>
<feature type="binding site" evidence="7">
    <location>
        <position position="280"/>
    </location>
    <ligand>
        <name>beta-D-galactose</name>
        <dbReference type="ChEBI" id="CHEBI:27667"/>
    </ligand>
</feature>
<evidence type="ECO:0000256" key="2">
    <source>
        <dbReference type="ARBA" id="ARBA00006206"/>
    </source>
</evidence>
<dbReference type="KEGG" id="vcn:VOLCADRAFT_108842"/>
<protein>
    <recommendedName>
        <fullName evidence="5">Aldose 1-epimerase</fullName>
        <ecNumber evidence="5">5.1.3.3</ecNumber>
    </recommendedName>
</protein>
<evidence type="ECO:0000256" key="5">
    <source>
        <dbReference type="PIRNR" id="PIRNR005096"/>
    </source>
</evidence>
<accession>D8THZ6</accession>
<keyword evidence="3 5" id="KW-0413">Isomerase</keyword>
<dbReference type="AlphaFoldDB" id="D8THZ6"/>
<gene>
    <name evidence="10" type="primary">aep1</name>
    <name evidence="10" type="ORF">VOLCADRAFT_108842</name>
</gene>
<evidence type="ECO:0000256" key="4">
    <source>
        <dbReference type="ARBA" id="ARBA00023277"/>
    </source>
</evidence>
<dbReference type="InterPro" id="IPR008183">
    <property type="entry name" value="Aldose_1/G6P_1-epimerase"/>
</dbReference>
<dbReference type="eggNOG" id="KOG1604">
    <property type="taxonomic scope" value="Eukaryota"/>
</dbReference>
<keyword evidence="4 5" id="KW-0119">Carbohydrate metabolism</keyword>
<feature type="signal peptide" evidence="9">
    <location>
        <begin position="1"/>
        <end position="16"/>
    </location>
</feature>
<evidence type="ECO:0000313" key="11">
    <source>
        <dbReference type="Proteomes" id="UP000001058"/>
    </source>
</evidence>
<proteinExistence type="inferred from homology"/>
<sequence>MRILAGLLLGSSVALAALTLLRVRARRDQSWHSGLPVFTLKNVNGMEVQISAFGAAILNILVPDKKGNRADVVLGYDTVQEYETTTPCTYFGVVVGRVANRIANARFTLEGTEYRLLANDGPNCLHGGLKGLHKRVWEGRLIRGADYDAVQLHYDSPEGEEGFPGTLHVSVTYRLTRNANELTTSIVATSDEATPVNIAQHSYLNLGGHASGPVLSHLLRLHGADHYTPVSPSLIPTGEIAPVAGTPFDFTAAEPGSALPAHSIGSRIDEVPGAAPGGYDHNYVLFGMGPQVGGGGWPKLAATLVDPVSGRAMDLFTTAPGVQFYSGNFLDGTIVGKGGVKYGKHAGLCLETQGFPNAVNEPAFPSVVLRPQDTYRHELVYRFYNV</sequence>
<keyword evidence="9" id="KW-0732">Signal</keyword>
<comment type="similarity">
    <text evidence="2 5">Belongs to the aldose epimerase family.</text>
</comment>
<dbReference type="EMBL" id="GL378323">
    <property type="protein sequence ID" value="EFJ52802.1"/>
    <property type="molecule type" value="Genomic_DNA"/>
</dbReference>
<dbReference type="PANTHER" id="PTHR10091">
    <property type="entry name" value="ALDOSE-1-EPIMERASE"/>
    <property type="match status" value="1"/>
</dbReference>
<reference evidence="10 11" key="1">
    <citation type="journal article" date="2010" name="Science">
        <title>Genomic analysis of organismal complexity in the multicellular green alga Volvox carteri.</title>
        <authorList>
            <person name="Prochnik S.E."/>
            <person name="Umen J."/>
            <person name="Nedelcu A.M."/>
            <person name="Hallmann A."/>
            <person name="Miller S.M."/>
            <person name="Nishii I."/>
            <person name="Ferris P."/>
            <person name="Kuo A."/>
            <person name="Mitros T."/>
            <person name="Fritz-Laylin L.K."/>
            <person name="Hellsten U."/>
            <person name="Chapman J."/>
            <person name="Simakov O."/>
            <person name="Rensing S.A."/>
            <person name="Terry A."/>
            <person name="Pangilinan J."/>
            <person name="Kapitonov V."/>
            <person name="Jurka J."/>
            <person name="Salamov A."/>
            <person name="Shapiro H."/>
            <person name="Schmutz J."/>
            <person name="Grimwood J."/>
            <person name="Lindquist E."/>
            <person name="Lucas S."/>
            <person name="Grigoriev I.V."/>
            <person name="Schmitt R."/>
            <person name="Kirk D."/>
            <person name="Rokhsar D.S."/>
        </authorList>
    </citation>
    <scope>NUCLEOTIDE SEQUENCE [LARGE SCALE GENOMIC DNA]</scope>
    <source>
        <strain evidence="11">f. Nagariensis / Eve</strain>
    </source>
</reference>
<feature type="active site" description="Proton acceptor" evidence="6">
    <location>
        <position position="351"/>
    </location>
</feature>
<dbReference type="PANTHER" id="PTHR10091:SF0">
    <property type="entry name" value="GALACTOSE MUTAROTASE"/>
    <property type="match status" value="1"/>
</dbReference>
<dbReference type="InParanoid" id="D8THZ6"/>
<dbReference type="SUPFAM" id="SSF74650">
    <property type="entry name" value="Galactose mutarotase-like"/>
    <property type="match status" value="1"/>
</dbReference>